<dbReference type="Gene3D" id="3.20.20.70">
    <property type="entry name" value="Aldolase class I"/>
    <property type="match status" value="1"/>
</dbReference>
<dbReference type="Pfam" id="PF04898">
    <property type="entry name" value="Glu_syn_central"/>
    <property type="match status" value="1"/>
</dbReference>
<dbReference type="InterPro" id="IPR013785">
    <property type="entry name" value="Aldolase_TIM"/>
</dbReference>
<dbReference type="GO" id="GO:0015930">
    <property type="term" value="F:glutamate synthase activity"/>
    <property type="evidence" value="ECO:0007669"/>
    <property type="project" value="InterPro"/>
</dbReference>
<sequence length="86" mass="9505">MTNPPLDAIREEVVTSLQHTIGPEGDLLNPDEKSCHQIQLSQPILRNHELAKLVNLDPDVEVNGRRLDLRSKVIRCLYPVAEGGAG</sequence>
<organism evidence="2">
    <name type="scientific">Mycobacterium xenopi 4042</name>
    <dbReference type="NCBI Taxonomy" id="1299334"/>
    <lineage>
        <taxon>Bacteria</taxon>
        <taxon>Bacillati</taxon>
        <taxon>Actinomycetota</taxon>
        <taxon>Actinomycetes</taxon>
        <taxon>Mycobacteriales</taxon>
        <taxon>Mycobacteriaceae</taxon>
        <taxon>Mycobacterium</taxon>
    </lineage>
</organism>
<dbReference type="SUPFAM" id="SSF51395">
    <property type="entry name" value="FMN-linked oxidoreductases"/>
    <property type="match status" value="1"/>
</dbReference>
<dbReference type="PATRIC" id="fig|1299334.3.peg.2891"/>
<reference evidence="2" key="1">
    <citation type="submission" date="2014-01" db="EMBL/GenBank/DDBJ databases">
        <authorList>
            <person name="Brown-Elliot B."/>
            <person name="Wallace R."/>
            <person name="Lenaerts A."/>
            <person name="Ordway D."/>
            <person name="DeGroote M.A."/>
            <person name="Parker T."/>
            <person name="Sizemore C."/>
            <person name="Tallon L.J."/>
            <person name="Sadzewicz L.K."/>
            <person name="Sengamalay N."/>
            <person name="Fraser C.M."/>
            <person name="Hine E."/>
            <person name="Shefchek K.A."/>
            <person name="Das S.P."/>
            <person name="Tettelin H."/>
        </authorList>
    </citation>
    <scope>NUCLEOTIDE SEQUENCE [LARGE SCALE GENOMIC DNA]</scope>
    <source>
        <strain evidence="2">4042</strain>
    </source>
</reference>
<name>X8CLP5_MYCXE</name>
<dbReference type="AlphaFoldDB" id="X8CLP5"/>
<dbReference type="InterPro" id="IPR006982">
    <property type="entry name" value="Glu_synth_centr_N"/>
</dbReference>
<accession>X8CLP5</accession>
<comment type="caution">
    <text evidence="2">The sequence shown here is derived from an EMBL/GenBank/DDBJ whole genome shotgun (WGS) entry which is preliminary data.</text>
</comment>
<feature type="domain" description="Glutamate synthase central-N" evidence="1">
    <location>
        <begin position="2"/>
        <end position="79"/>
    </location>
</feature>
<gene>
    <name evidence="2" type="ORF">I553_8805</name>
</gene>
<evidence type="ECO:0000259" key="1">
    <source>
        <dbReference type="Pfam" id="PF04898"/>
    </source>
</evidence>
<protein>
    <submittedName>
        <fullName evidence="2">Glutamate synthase central domain protein</fullName>
    </submittedName>
</protein>
<evidence type="ECO:0000313" key="2">
    <source>
        <dbReference type="EMBL" id="EUA56751.1"/>
    </source>
</evidence>
<dbReference type="EMBL" id="JAOB01000029">
    <property type="protein sequence ID" value="EUA56751.1"/>
    <property type="molecule type" value="Genomic_DNA"/>
</dbReference>
<proteinExistence type="predicted"/>